<dbReference type="AlphaFoldDB" id="A0A0N8GKL7"/>
<dbReference type="SUPFAM" id="SSF52172">
    <property type="entry name" value="CheY-like"/>
    <property type="match status" value="1"/>
</dbReference>
<dbReference type="GO" id="GO:0005829">
    <property type="term" value="C:cytosol"/>
    <property type="evidence" value="ECO:0007669"/>
    <property type="project" value="TreeGrafter"/>
</dbReference>
<dbReference type="PANTHER" id="PTHR48111:SF1">
    <property type="entry name" value="TWO-COMPONENT RESPONSE REGULATOR ORR33"/>
    <property type="match status" value="1"/>
</dbReference>
<protein>
    <recommendedName>
        <fullName evidence="12">XRE family transcriptional regulator</fullName>
    </recommendedName>
</protein>
<feature type="domain" description="OmpR/PhoB-type" evidence="9">
    <location>
        <begin position="133"/>
        <end position="229"/>
    </location>
</feature>
<evidence type="ECO:0000256" key="2">
    <source>
        <dbReference type="ARBA" id="ARBA00023012"/>
    </source>
</evidence>
<dbReference type="PROSITE" id="PS51755">
    <property type="entry name" value="OMPR_PHOB"/>
    <property type="match status" value="1"/>
</dbReference>
<evidence type="ECO:0008006" key="12">
    <source>
        <dbReference type="Google" id="ProtNLM"/>
    </source>
</evidence>
<dbReference type="InterPro" id="IPR001867">
    <property type="entry name" value="OmpR/PhoB-type_DNA-bd"/>
</dbReference>
<dbReference type="GO" id="GO:0000156">
    <property type="term" value="F:phosphorelay response regulator activity"/>
    <property type="evidence" value="ECO:0007669"/>
    <property type="project" value="TreeGrafter"/>
</dbReference>
<dbReference type="RefSeq" id="WP_075064528.1">
    <property type="nucleotide sequence ID" value="NZ_LGCL01000045.1"/>
</dbReference>
<dbReference type="SMART" id="SM00448">
    <property type="entry name" value="REC"/>
    <property type="match status" value="1"/>
</dbReference>
<feature type="modified residue" description="4-aspartylphosphate" evidence="6">
    <location>
        <position position="54"/>
    </location>
</feature>
<evidence type="ECO:0000256" key="5">
    <source>
        <dbReference type="ARBA" id="ARBA00023163"/>
    </source>
</evidence>
<dbReference type="SMART" id="SM00862">
    <property type="entry name" value="Trans_reg_C"/>
    <property type="match status" value="1"/>
</dbReference>
<reference evidence="10 11" key="1">
    <citation type="submission" date="2015-07" db="EMBL/GenBank/DDBJ databases">
        <title>Genome sequence of Ornatilinea apprima DSM 23815.</title>
        <authorList>
            <person name="Hemp J."/>
            <person name="Ward L.M."/>
            <person name="Pace L.A."/>
            <person name="Fischer W.W."/>
        </authorList>
    </citation>
    <scope>NUCLEOTIDE SEQUENCE [LARGE SCALE GENOMIC DNA]</scope>
    <source>
        <strain evidence="10 11">P3M-1</strain>
    </source>
</reference>
<dbReference type="Pfam" id="PF00072">
    <property type="entry name" value="Response_reg"/>
    <property type="match status" value="1"/>
</dbReference>
<dbReference type="GO" id="GO:0032993">
    <property type="term" value="C:protein-DNA complex"/>
    <property type="evidence" value="ECO:0007669"/>
    <property type="project" value="TreeGrafter"/>
</dbReference>
<sequence length="229" mass="25773">MPKGLILLVGEEKNTSNLGRLYLDRENFSVLTAEEDSKAFELITTRRPDLVVVDASQPGLDGLDLCRRLRRNDDQPPIVLITEVNQPQQMTAALEAGANEVVSAPVDPRELLARVKAVLRNRADLAETRNGSSDVLRVGDLEFDCARREVMCGHTLLDIRPLEFELLWQLALHRGLVVSRETLIRLVWGPQLSVQTRTVDMHIVRLRRLLKQSRAHIETVTGVGYKLVT</sequence>
<evidence type="ECO:0000256" key="3">
    <source>
        <dbReference type="ARBA" id="ARBA00023015"/>
    </source>
</evidence>
<feature type="DNA-binding region" description="OmpR/PhoB-type" evidence="7">
    <location>
        <begin position="133"/>
        <end position="229"/>
    </location>
</feature>
<name>A0A0N8GKL7_9CHLR</name>
<evidence type="ECO:0000256" key="7">
    <source>
        <dbReference type="PROSITE-ProRule" id="PRU01091"/>
    </source>
</evidence>
<keyword evidence="2" id="KW-0902">Two-component regulatory system</keyword>
<keyword evidence="1 6" id="KW-0597">Phosphoprotein</keyword>
<evidence type="ECO:0000259" key="9">
    <source>
        <dbReference type="PROSITE" id="PS51755"/>
    </source>
</evidence>
<dbReference type="Pfam" id="PF00486">
    <property type="entry name" value="Trans_reg_C"/>
    <property type="match status" value="1"/>
</dbReference>
<feature type="domain" description="Response regulatory" evidence="8">
    <location>
        <begin position="5"/>
        <end position="119"/>
    </location>
</feature>
<dbReference type="PROSITE" id="PS50110">
    <property type="entry name" value="RESPONSE_REGULATORY"/>
    <property type="match status" value="1"/>
</dbReference>
<dbReference type="InterPro" id="IPR011006">
    <property type="entry name" value="CheY-like_superfamily"/>
</dbReference>
<dbReference type="CDD" id="cd00383">
    <property type="entry name" value="trans_reg_C"/>
    <property type="match status" value="1"/>
</dbReference>
<comment type="caution">
    <text evidence="10">The sequence shown here is derived from an EMBL/GenBank/DDBJ whole genome shotgun (WGS) entry which is preliminary data.</text>
</comment>
<dbReference type="InterPro" id="IPR036388">
    <property type="entry name" value="WH-like_DNA-bd_sf"/>
</dbReference>
<proteinExistence type="predicted"/>
<organism evidence="10 11">
    <name type="scientific">Ornatilinea apprima</name>
    <dbReference type="NCBI Taxonomy" id="1134406"/>
    <lineage>
        <taxon>Bacteria</taxon>
        <taxon>Bacillati</taxon>
        <taxon>Chloroflexota</taxon>
        <taxon>Anaerolineae</taxon>
        <taxon>Anaerolineales</taxon>
        <taxon>Anaerolineaceae</taxon>
        <taxon>Ornatilinea</taxon>
    </lineage>
</organism>
<dbReference type="EMBL" id="LGCL01000045">
    <property type="protein sequence ID" value="KPL70050.1"/>
    <property type="molecule type" value="Genomic_DNA"/>
</dbReference>
<dbReference type="STRING" id="1134406.ADN00_18510"/>
<evidence type="ECO:0000256" key="1">
    <source>
        <dbReference type="ARBA" id="ARBA00022553"/>
    </source>
</evidence>
<evidence type="ECO:0000313" key="11">
    <source>
        <dbReference type="Proteomes" id="UP000050417"/>
    </source>
</evidence>
<dbReference type="OrthoDB" id="9790454at2"/>
<keyword evidence="4 7" id="KW-0238">DNA-binding</keyword>
<dbReference type="GO" id="GO:0006355">
    <property type="term" value="P:regulation of DNA-templated transcription"/>
    <property type="evidence" value="ECO:0007669"/>
    <property type="project" value="InterPro"/>
</dbReference>
<gene>
    <name evidence="10" type="ORF">ADN00_18510</name>
</gene>
<keyword evidence="11" id="KW-1185">Reference proteome</keyword>
<keyword evidence="5" id="KW-0804">Transcription</keyword>
<dbReference type="GO" id="GO:0000976">
    <property type="term" value="F:transcription cis-regulatory region binding"/>
    <property type="evidence" value="ECO:0007669"/>
    <property type="project" value="TreeGrafter"/>
</dbReference>
<evidence type="ECO:0000259" key="8">
    <source>
        <dbReference type="PROSITE" id="PS50110"/>
    </source>
</evidence>
<keyword evidence="3" id="KW-0805">Transcription regulation</keyword>
<dbReference type="InterPro" id="IPR039420">
    <property type="entry name" value="WalR-like"/>
</dbReference>
<dbReference type="InterPro" id="IPR001789">
    <property type="entry name" value="Sig_transdc_resp-reg_receiver"/>
</dbReference>
<evidence type="ECO:0000256" key="6">
    <source>
        <dbReference type="PROSITE-ProRule" id="PRU00169"/>
    </source>
</evidence>
<evidence type="ECO:0000313" key="10">
    <source>
        <dbReference type="EMBL" id="KPL70050.1"/>
    </source>
</evidence>
<evidence type="ECO:0000256" key="4">
    <source>
        <dbReference type="ARBA" id="ARBA00023125"/>
    </source>
</evidence>
<dbReference type="PANTHER" id="PTHR48111">
    <property type="entry name" value="REGULATOR OF RPOS"/>
    <property type="match status" value="1"/>
</dbReference>
<dbReference type="Proteomes" id="UP000050417">
    <property type="component" value="Unassembled WGS sequence"/>
</dbReference>
<accession>A0A0N8GKL7</accession>
<dbReference type="Gene3D" id="1.10.10.10">
    <property type="entry name" value="Winged helix-like DNA-binding domain superfamily/Winged helix DNA-binding domain"/>
    <property type="match status" value="1"/>
</dbReference>
<dbReference type="Gene3D" id="3.40.50.2300">
    <property type="match status" value="1"/>
</dbReference>